<keyword evidence="2" id="KW-1185">Reference proteome</keyword>
<proteinExistence type="predicted"/>
<dbReference type="Proteomes" id="UP000256779">
    <property type="component" value="Unassembled WGS sequence"/>
</dbReference>
<dbReference type="AlphaFoldDB" id="A0A3D9L4G0"/>
<gene>
    <name evidence="1" type="ORF">C7460_109166</name>
</gene>
<sequence length="233" mass="27277">MRFFLLLICCTIASLGYSQEAEEILQEHFEAHGQKQWEEIRTVEISGKLVDERYYGFPMILTYKRPGKIRIAGVYENKRFAQAYDGTVAWSIAPWKKQYQVETATASEELILRNSYTPGSPLYPYREHLQFEGLRDMEGVLYYAFTMAEEAYLKTYFIDTENYRLYYEQIQTRFGSQNLSMLKVIDKYKSYGGMLIPTAVRFEADQLEWELVFDEVLLGVGANDKLFARPESQ</sequence>
<comment type="caution">
    <text evidence="1">The sequence shown here is derived from an EMBL/GenBank/DDBJ whole genome shotgun (WGS) entry which is preliminary data.</text>
</comment>
<dbReference type="RefSeq" id="WP_147302923.1">
    <property type="nucleotide sequence ID" value="NZ_QREG01000009.1"/>
</dbReference>
<name>A0A3D9L4G0_MARFU</name>
<reference evidence="1 2" key="1">
    <citation type="submission" date="2018-07" db="EMBL/GenBank/DDBJ databases">
        <title>Genomic Encyclopedia of Type Strains, Phase IV (KMG-IV): sequencing the most valuable type-strain genomes for metagenomic binning, comparative biology and taxonomic classification.</title>
        <authorList>
            <person name="Goeker M."/>
        </authorList>
    </citation>
    <scope>NUCLEOTIDE SEQUENCE [LARGE SCALE GENOMIC DNA]</scope>
    <source>
        <strain evidence="1 2">DSM 4134</strain>
    </source>
</reference>
<protein>
    <recommendedName>
        <fullName evidence="3">Outer membrane lipoprotein-sorting protein</fullName>
    </recommendedName>
</protein>
<organism evidence="1 2">
    <name type="scientific">Marinoscillum furvescens DSM 4134</name>
    <dbReference type="NCBI Taxonomy" id="1122208"/>
    <lineage>
        <taxon>Bacteria</taxon>
        <taxon>Pseudomonadati</taxon>
        <taxon>Bacteroidota</taxon>
        <taxon>Cytophagia</taxon>
        <taxon>Cytophagales</taxon>
        <taxon>Reichenbachiellaceae</taxon>
        <taxon>Marinoscillum</taxon>
    </lineage>
</organism>
<evidence type="ECO:0000313" key="1">
    <source>
        <dbReference type="EMBL" id="RED98974.1"/>
    </source>
</evidence>
<dbReference type="OrthoDB" id="128937at2"/>
<evidence type="ECO:0008006" key="3">
    <source>
        <dbReference type="Google" id="ProtNLM"/>
    </source>
</evidence>
<accession>A0A3D9L4G0</accession>
<dbReference type="EMBL" id="QREG01000009">
    <property type="protein sequence ID" value="RED98974.1"/>
    <property type="molecule type" value="Genomic_DNA"/>
</dbReference>
<evidence type="ECO:0000313" key="2">
    <source>
        <dbReference type="Proteomes" id="UP000256779"/>
    </source>
</evidence>